<sequence length="322" mass="35142">MQGIQIPKNGYIYIYCSNESPVDVFFDNVQVVHTRMPILEETHYYPFGLTMAGISSQAAGKLENLRKFNKGSELQNKEFSDGSGLEMYDTHFRQLDPQLGRWWQIDPKPDYAESPYSSMGNNPVLHNDPLGDTLVFPNGSKQFIKATGQAIMGMVNKGVGQHIANLAAGKEKVNVVEINSKDKKGDRYDSKTNTIYWNPKEGLETTNGTKISAATGLEHEADHANDALTDPKGHEARENTPDANYGNAEEARVITGSEQTTALGMGEIKDGQVTRTDHSYSGTIATSDPLSTNGIVTPAPGSVGTLAPVIITSKPHKKKNEN</sequence>
<accession>A0A2W7RY83</accession>
<evidence type="ECO:0000313" key="2">
    <source>
        <dbReference type="EMBL" id="PZX63400.1"/>
    </source>
</evidence>
<reference evidence="2 3" key="1">
    <citation type="submission" date="2018-06" db="EMBL/GenBank/DDBJ databases">
        <title>Genomic Encyclopedia of Archaeal and Bacterial Type Strains, Phase II (KMG-II): from individual species to whole genera.</title>
        <authorList>
            <person name="Goeker M."/>
        </authorList>
    </citation>
    <scope>NUCLEOTIDE SEQUENCE [LARGE SCALE GENOMIC DNA]</scope>
    <source>
        <strain evidence="2 3">DSM 23241</strain>
    </source>
</reference>
<gene>
    <name evidence="2" type="ORF">LX80_01042</name>
</gene>
<keyword evidence="3" id="KW-1185">Reference proteome</keyword>
<dbReference type="RefSeq" id="WP_111294017.1">
    <property type="nucleotide sequence ID" value="NZ_QKZV01000003.1"/>
</dbReference>
<dbReference type="OrthoDB" id="677980at2"/>
<dbReference type="EMBL" id="QKZV01000003">
    <property type="protein sequence ID" value="PZX63400.1"/>
    <property type="molecule type" value="Genomic_DNA"/>
</dbReference>
<dbReference type="Proteomes" id="UP000249720">
    <property type="component" value="Unassembled WGS sequence"/>
</dbReference>
<dbReference type="NCBIfam" id="TIGR03696">
    <property type="entry name" value="Rhs_assc_core"/>
    <property type="match status" value="1"/>
</dbReference>
<name>A0A2W7RY83_9BACT</name>
<protein>
    <submittedName>
        <fullName evidence="2">RHS repeat-associated protein</fullName>
    </submittedName>
</protein>
<dbReference type="Gene3D" id="2.180.10.10">
    <property type="entry name" value="RHS repeat-associated core"/>
    <property type="match status" value="1"/>
</dbReference>
<dbReference type="InterPro" id="IPR022385">
    <property type="entry name" value="Rhs_assc_core"/>
</dbReference>
<organism evidence="2 3">
    <name type="scientific">Hydrotalea sandarakina</name>
    <dbReference type="NCBI Taxonomy" id="1004304"/>
    <lineage>
        <taxon>Bacteria</taxon>
        <taxon>Pseudomonadati</taxon>
        <taxon>Bacteroidota</taxon>
        <taxon>Chitinophagia</taxon>
        <taxon>Chitinophagales</taxon>
        <taxon>Chitinophagaceae</taxon>
        <taxon>Hydrotalea</taxon>
    </lineage>
</organism>
<evidence type="ECO:0000313" key="3">
    <source>
        <dbReference type="Proteomes" id="UP000249720"/>
    </source>
</evidence>
<feature type="compositionally biased region" description="Basic and acidic residues" evidence="1">
    <location>
        <begin position="225"/>
        <end position="240"/>
    </location>
</feature>
<dbReference type="AlphaFoldDB" id="A0A2W7RY83"/>
<evidence type="ECO:0000256" key="1">
    <source>
        <dbReference type="SAM" id="MobiDB-lite"/>
    </source>
</evidence>
<proteinExistence type="predicted"/>
<feature type="region of interest" description="Disordered" evidence="1">
    <location>
        <begin position="225"/>
        <end position="247"/>
    </location>
</feature>
<comment type="caution">
    <text evidence="2">The sequence shown here is derived from an EMBL/GenBank/DDBJ whole genome shotgun (WGS) entry which is preliminary data.</text>
</comment>